<organism evidence="2 3">
    <name type="scientific">Bondarzewia mesenterica</name>
    <dbReference type="NCBI Taxonomy" id="1095465"/>
    <lineage>
        <taxon>Eukaryota</taxon>
        <taxon>Fungi</taxon>
        <taxon>Dikarya</taxon>
        <taxon>Basidiomycota</taxon>
        <taxon>Agaricomycotina</taxon>
        <taxon>Agaricomycetes</taxon>
        <taxon>Russulales</taxon>
        <taxon>Bondarzewiaceae</taxon>
        <taxon>Bondarzewia</taxon>
    </lineage>
</organism>
<name>A0A4V3XFM8_9AGAM</name>
<reference evidence="2 3" key="1">
    <citation type="submission" date="2019-02" db="EMBL/GenBank/DDBJ databases">
        <title>Genome sequencing of the rare red list fungi Bondarzewia mesenterica.</title>
        <authorList>
            <person name="Buettner E."/>
            <person name="Kellner H."/>
        </authorList>
    </citation>
    <scope>NUCLEOTIDE SEQUENCE [LARGE SCALE GENOMIC DNA]</scope>
    <source>
        <strain evidence="2 3">DSM 108281</strain>
    </source>
</reference>
<keyword evidence="3" id="KW-1185">Reference proteome</keyword>
<evidence type="ECO:0000256" key="1">
    <source>
        <dbReference type="SAM" id="MobiDB-lite"/>
    </source>
</evidence>
<feature type="region of interest" description="Disordered" evidence="1">
    <location>
        <begin position="162"/>
        <end position="184"/>
    </location>
</feature>
<dbReference type="Proteomes" id="UP000310158">
    <property type="component" value="Unassembled WGS sequence"/>
</dbReference>
<accession>A0A4V3XFM8</accession>
<dbReference type="OrthoDB" id="2434934at2759"/>
<proteinExistence type="predicted"/>
<sequence length="267" mass="28487">MLIIGPDGITPPSKCKIMSKAQIAKVKAQLLEYKKVNKVIAHLCALPDSTAVAAGEGTVKPIHTVCLSYPEQEAEEKHFHRTSIASSTRRNLELYHQAKANKVIQAHKSGFFGHFKHHKKPRRVFSSSDIEADADNAASSMPLRALRLGVLSTLLTLYDQPRTPSASSGSELPTPSRPSFDDSSKPSFANDCSFSFDTLSCTFTSPSVGSLTSTAVGAPSTSRNCTFNFTLPGTLGDSYPAQFRSATGIFGPLIASTGNIASAAAPR</sequence>
<gene>
    <name evidence="2" type="ORF">EW146_g2754</name>
</gene>
<evidence type="ECO:0000313" key="2">
    <source>
        <dbReference type="EMBL" id="THH18183.1"/>
    </source>
</evidence>
<protein>
    <submittedName>
        <fullName evidence="2">Uncharacterized protein</fullName>
    </submittedName>
</protein>
<comment type="caution">
    <text evidence="2">The sequence shown here is derived from an EMBL/GenBank/DDBJ whole genome shotgun (WGS) entry which is preliminary data.</text>
</comment>
<feature type="compositionally biased region" description="Polar residues" evidence="1">
    <location>
        <begin position="162"/>
        <end position="173"/>
    </location>
</feature>
<evidence type="ECO:0000313" key="3">
    <source>
        <dbReference type="Proteomes" id="UP000310158"/>
    </source>
</evidence>
<dbReference type="AlphaFoldDB" id="A0A4V3XFM8"/>
<dbReference type="EMBL" id="SGPL01000084">
    <property type="protein sequence ID" value="THH18183.1"/>
    <property type="molecule type" value="Genomic_DNA"/>
</dbReference>